<dbReference type="PANTHER" id="PTHR21660">
    <property type="entry name" value="THIOESTERASE SUPERFAMILY MEMBER-RELATED"/>
    <property type="match status" value="1"/>
</dbReference>
<dbReference type="Gene3D" id="3.10.129.10">
    <property type="entry name" value="Hotdog Thioesterase"/>
    <property type="match status" value="1"/>
</dbReference>
<keyword evidence="2" id="KW-0378">Hydrolase</keyword>
<feature type="region of interest" description="Disordered" evidence="3">
    <location>
        <begin position="1"/>
        <end position="25"/>
    </location>
</feature>
<dbReference type="SUPFAM" id="SSF54637">
    <property type="entry name" value="Thioesterase/thiol ester dehydrase-isomerase"/>
    <property type="match status" value="1"/>
</dbReference>
<protein>
    <submittedName>
        <fullName evidence="5">PaaI family thioesterase</fullName>
    </submittedName>
</protein>
<dbReference type="RefSeq" id="WP_115415495.1">
    <property type="nucleotide sequence ID" value="NZ_CP031357.1"/>
</dbReference>
<sequence>MTESPIPQGFARHDRKSPVTDPWEPLYSKTSETGVTLGLVVAKSHCNSRGFAHGGVIATLADNCLGLSCAARDAEISGLVTINLDVNYVGSAKIGQWLEFACTFAKVGRSTVIAQGIAEADDERCANFSAVFQAYRKES</sequence>
<evidence type="ECO:0000313" key="5">
    <source>
        <dbReference type="EMBL" id="AXK41306.1"/>
    </source>
</evidence>
<evidence type="ECO:0000256" key="3">
    <source>
        <dbReference type="SAM" id="MobiDB-lite"/>
    </source>
</evidence>
<dbReference type="OrthoDB" id="7061558at2"/>
<dbReference type="AlphaFoldDB" id="A0A345YBK4"/>
<dbReference type="InterPro" id="IPR039298">
    <property type="entry name" value="ACOT13"/>
</dbReference>
<dbReference type="CDD" id="cd03443">
    <property type="entry name" value="PaaI_thioesterase"/>
    <property type="match status" value="1"/>
</dbReference>
<dbReference type="KEGG" id="err:DVR09_02260"/>
<proteinExistence type="inferred from homology"/>
<dbReference type="GO" id="GO:0047617">
    <property type="term" value="F:fatty acyl-CoA hydrolase activity"/>
    <property type="evidence" value="ECO:0007669"/>
    <property type="project" value="InterPro"/>
</dbReference>
<comment type="similarity">
    <text evidence="1">Belongs to the thioesterase PaaI family.</text>
</comment>
<evidence type="ECO:0000256" key="1">
    <source>
        <dbReference type="ARBA" id="ARBA00008324"/>
    </source>
</evidence>
<name>A0A345YBK4_9SPHN</name>
<dbReference type="InterPro" id="IPR003736">
    <property type="entry name" value="PAAI_dom"/>
</dbReference>
<organism evidence="5 6">
    <name type="scientific">Erythrobacter aureus</name>
    <dbReference type="NCBI Taxonomy" id="2182384"/>
    <lineage>
        <taxon>Bacteria</taxon>
        <taxon>Pseudomonadati</taxon>
        <taxon>Pseudomonadota</taxon>
        <taxon>Alphaproteobacteria</taxon>
        <taxon>Sphingomonadales</taxon>
        <taxon>Erythrobacteraceae</taxon>
        <taxon>Erythrobacter/Porphyrobacter group</taxon>
        <taxon>Erythrobacter</taxon>
    </lineage>
</organism>
<gene>
    <name evidence="5" type="ORF">DVR09_02260</name>
</gene>
<evidence type="ECO:0000313" key="6">
    <source>
        <dbReference type="Proteomes" id="UP000254508"/>
    </source>
</evidence>
<keyword evidence="6" id="KW-1185">Reference proteome</keyword>
<accession>A0A345YBK4</accession>
<dbReference type="Proteomes" id="UP000254508">
    <property type="component" value="Chromosome"/>
</dbReference>
<dbReference type="InterPro" id="IPR006683">
    <property type="entry name" value="Thioestr_dom"/>
</dbReference>
<evidence type="ECO:0000256" key="2">
    <source>
        <dbReference type="ARBA" id="ARBA00022801"/>
    </source>
</evidence>
<evidence type="ECO:0000259" key="4">
    <source>
        <dbReference type="Pfam" id="PF03061"/>
    </source>
</evidence>
<dbReference type="NCBIfam" id="TIGR00369">
    <property type="entry name" value="unchar_dom_1"/>
    <property type="match status" value="1"/>
</dbReference>
<dbReference type="EMBL" id="CP031357">
    <property type="protein sequence ID" value="AXK41306.1"/>
    <property type="molecule type" value="Genomic_DNA"/>
</dbReference>
<dbReference type="PANTHER" id="PTHR21660:SF1">
    <property type="entry name" value="ACYL-COENZYME A THIOESTERASE 13"/>
    <property type="match status" value="1"/>
</dbReference>
<reference evidence="6" key="1">
    <citation type="submission" date="2018-07" db="EMBL/GenBank/DDBJ databases">
        <title>Genome sequence of Erythrobacter strain YH-07, an antagonistic bacterium isolated from Yellow Sea.</title>
        <authorList>
            <person name="Tang T."/>
            <person name="Liu Q."/>
            <person name="Sun X."/>
        </authorList>
    </citation>
    <scope>NUCLEOTIDE SEQUENCE [LARGE SCALE GENOMIC DNA]</scope>
    <source>
        <strain evidence="6">YH-07</strain>
    </source>
</reference>
<dbReference type="InterPro" id="IPR029069">
    <property type="entry name" value="HotDog_dom_sf"/>
</dbReference>
<feature type="domain" description="Thioesterase" evidence="4">
    <location>
        <begin position="50"/>
        <end position="123"/>
    </location>
</feature>
<dbReference type="Pfam" id="PF03061">
    <property type="entry name" value="4HBT"/>
    <property type="match status" value="1"/>
</dbReference>